<accession>A0ABR3MA98</accession>
<proteinExistence type="predicted"/>
<dbReference type="EMBL" id="JAYMGO010000015">
    <property type="protein sequence ID" value="KAL1260847.1"/>
    <property type="molecule type" value="Genomic_DNA"/>
</dbReference>
<feature type="compositionally biased region" description="Basic and acidic residues" evidence="1">
    <location>
        <begin position="113"/>
        <end position="123"/>
    </location>
</feature>
<gene>
    <name evidence="2" type="ORF">QQF64_008674</name>
</gene>
<evidence type="ECO:0000313" key="2">
    <source>
        <dbReference type="EMBL" id="KAL1260847.1"/>
    </source>
</evidence>
<sequence>MNLWIDAPFFHFLQTPGAVDVSENLSGVKSAHGVTCGVKLQREGRKHTPLPRLWSSLIWGPALLALAYSSQHSHKDDKALIKANDWPLGLFEHRVIHSAGREHTRGTSALSHRASEKQDEPFKSRSQTCRSESDTGVGEGENNTALAHRNRIR</sequence>
<dbReference type="Proteomes" id="UP001558613">
    <property type="component" value="Unassembled WGS sequence"/>
</dbReference>
<organism evidence="2 3">
    <name type="scientific">Cirrhinus molitorella</name>
    <name type="common">mud carp</name>
    <dbReference type="NCBI Taxonomy" id="172907"/>
    <lineage>
        <taxon>Eukaryota</taxon>
        <taxon>Metazoa</taxon>
        <taxon>Chordata</taxon>
        <taxon>Craniata</taxon>
        <taxon>Vertebrata</taxon>
        <taxon>Euteleostomi</taxon>
        <taxon>Actinopterygii</taxon>
        <taxon>Neopterygii</taxon>
        <taxon>Teleostei</taxon>
        <taxon>Ostariophysi</taxon>
        <taxon>Cypriniformes</taxon>
        <taxon>Cyprinidae</taxon>
        <taxon>Labeoninae</taxon>
        <taxon>Labeonini</taxon>
        <taxon>Cirrhinus</taxon>
    </lineage>
</organism>
<keyword evidence="3" id="KW-1185">Reference proteome</keyword>
<protein>
    <submittedName>
        <fullName evidence="2">Uncharacterized protein</fullName>
    </submittedName>
</protein>
<name>A0ABR3MA98_9TELE</name>
<evidence type="ECO:0000313" key="3">
    <source>
        <dbReference type="Proteomes" id="UP001558613"/>
    </source>
</evidence>
<reference evidence="2 3" key="1">
    <citation type="submission" date="2023-09" db="EMBL/GenBank/DDBJ databases">
        <authorList>
            <person name="Wang M."/>
        </authorList>
    </citation>
    <scope>NUCLEOTIDE SEQUENCE [LARGE SCALE GENOMIC DNA]</scope>
    <source>
        <strain evidence="2">GT-2023</strain>
        <tissue evidence="2">Liver</tissue>
    </source>
</reference>
<comment type="caution">
    <text evidence="2">The sequence shown here is derived from an EMBL/GenBank/DDBJ whole genome shotgun (WGS) entry which is preliminary data.</text>
</comment>
<evidence type="ECO:0000256" key="1">
    <source>
        <dbReference type="SAM" id="MobiDB-lite"/>
    </source>
</evidence>
<feature type="region of interest" description="Disordered" evidence="1">
    <location>
        <begin position="101"/>
        <end position="153"/>
    </location>
</feature>